<evidence type="ECO:0000256" key="1">
    <source>
        <dbReference type="SAM" id="Phobius"/>
    </source>
</evidence>
<protein>
    <submittedName>
        <fullName evidence="2">Uncharacterized protein</fullName>
    </submittedName>
</protein>
<evidence type="ECO:0000313" key="2">
    <source>
        <dbReference type="EMBL" id="MFC7600566.1"/>
    </source>
</evidence>
<keyword evidence="1" id="KW-1133">Transmembrane helix</keyword>
<sequence length="118" mass="12384">MNTGRRGVSGPLGEQSRSTRAFRVRALPAVGAIIGMALLATGTPAFAASATAHGAGARTGAAQAGTAGRLPAGDDVYRDWFSSHSNCVAAGQGGIDRGHWEHYTCSEGDWFWHLWTNR</sequence>
<dbReference type="EMBL" id="JBHTEE010000001">
    <property type="protein sequence ID" value="MFC7600566.1"/>
    <property type="molecule type" value="Genomic_DNA"/>
</dbReference>
<proteinExistence type="predicted"/>
<feature type="transmembrane region" description="Helical" evidence="1">
    <location>
        <begin position="26"/>
        <end position="47"/>
    </location>
</feature>
<evidence type="ECO:0000313" key="3">
    <source>
        <dbReference type="Proteomes" id="UP001596514"/>
    </source>
</evidence>
<reference evidence="3" key="1">
    <citation type="journal article" date="2019" name="Int. J. Syst. Evol. Microbiol.">
        <title>The Global Catalogue of Microorganisms (GCM) 10K type strain sequencing project: providing services to taxonomists for standard genome sequencing and annotation.</title>
        <authorList>
            <consortium name="The Broad Institute Genomics Platform"/>
            <consortium name="The Broad Institute Genome Sequencing Center for Infectious Disease"/>
            <person name="Wu L."/>
            <person name="Ma J."/>
        </authorList>
    </citation>
    <scope>NUCLEOTIDE SEQUENCE [LARGE SCALE GENOMIC DNA]</scope>
    <source>
        <strain evidence="3">JCM 10083</strain>
    </source>
</reference>
<organism evidence="2 3">
    <name type="scientific">Streptosporangium amethystogenes subsp. fukuiense</name>
    <dbReference type="NCBI Taxonomy" id="698418"/>
    <lineage>
        <taxon>Bacteria</taxon>
        <taxon>Bacillati</taxon>
        <taxon>Actinomycetota</taxon>
        <taxon>Actinomycetes</taxon>
        <taxon>Streptosporangiales</taxon>
        <taxon>Streptosporangiaceae</taxon>
        <taxon>Streptosporangium</taxon>
    </lineage>
</organism>
<keyword evidence="1" id="KW-0812">Transmembrane</keyword>
<gene>
    <name evidence="2" type="ORF">ACFQVD_10710</name>
</gene>
<dbReference type="Proteomes" id="UP001596514">
    <property type="component" value="Unassembled WGS sequence"/>
</dbReference>
<keyword evidence="1" id="KW-0472">Membrane</keyword>
<dbReference type="RefSeq" id="WP_343982854.1">
    <property type="nucleotide sequence ID" value="NZ_BAAAGK010000273.1"/>
</dbReference>
<accession>A0ABW2SXJ3</accession>
<comment type="caution">
    <text evidence="2">The sequence shown here is derived from an EMBL/GenBank/DDBJ whole genome shotgun (WGS) entry which is preliminary data.</text>
</comment>
<keyword evidence="3" id="KW-1185">Reference proteome</keyword>
<name>A0ABW2SXJ3_9ACTN</name>